<sequence length="75" mass="8577">MRWDRQEGNSWGHWDLWEGESSAKLKCSSDACSGGDKVVARAPSWGESWEELCKQVRKEPLCWLLFCTDEVKEAG</sequence>
<keyword evidence="2" id="KW-1185">Reference proteome</keyword>
<accession>A0A151NPJ6</accession>
<name>A0A151NPJ6_ALLMI</name>
<dbReference type="Proteomes" id="UP000050525">
    <property type="component" value="Unassembled WGS sequence"/>
</dbReference>
<protein>
    <submittedName>
        <fullName evidence="1">Uncharacterized protein</fullName>
    </submittedName>
</protein>
<comment type="caution">
    <text evidence="1">The sequence shown here is derived from an EMBL/GenBank/DDBJ whole genome shotgun (WGS) entry which is preliminary data.</text>
</comment>
<proteinExistence type="predicted"/>
<gene>
    <name evidence="1" type="ORF">Y1Q_0023449</name>
</gene>
<dbReference type="EMBL" id="AKHW03002440">
    <property type="protein sequence ID" value="KYO38757.1"/>
    <property type="molecule type" value="Genomic_DNA"/>
</dbReference>
<organism evidence="1 2">
    <name type="scientific">Alligator mississippiensis</name>
    <name type="common">American alligator</name>
    <dbReference type="NCBI Taxonomy" id="8496"/>
    <lineage>
        <taxon>Eukaryota</taxon>
        <taxon>Metazoa</taxon>
        <taxon>Chordata</taxon>
        <taxon>Craniata</taxon>
        <taxon>Vertebrata</taxon>
        <taxon>Euteleostomi</taxon>
        <taxon>Archelosauria</taxon>
        <taxon>Archosauria</taxon>
        <taxon>Crocodylia</taxon>
        <taxon>Alligatoridae</taxon>
        <taxon>Alligatorinae</taxon>
        <taxon>Alligator</taxon>
    </lineage>
</organism>
<dbReference type="AlphaFoldDB" id="A0A151NPJ6"/>
<evidence type="ECO:0000313" key="2">
    <source>
        <dbReference type="Proteomes" id="UP000050525"/>
    </source>
</evidence>
<reference evidence="1 2" key="1">
    <citation type="journal article" date="2012" name="Genome Biol.">
        <title>Sequencing three crocodilian genomes to illuminate the evolution of archosaurs and amniotes.</title>
        <authorList>
            <person name="St John J.A."/>
            <person name="Braun E.L."/>
            <person name="Isberg S.R."/>
            <person name="Miles L.G."/>
            <person name="Chong A.Y."/>
            <person name="Gongora J."/>
            <person name="Dalzell P."/>
            <person name="Moran C."/>
            <person name="Bed'hom B."/>
            <person name="Abzhanov A."/>
            <person name="Burgess S.C."/>
            <person name="Cooksey A.M."/>
            <person name="Castoe T.A."/>
            <person name="Crawford N.G."/>
            <person name="Densmore L.D."/>
            <person name="Drew J.C."/>
            <person name="Edwards S.V."/>
            <person name="Faircloth B.C."/>
            <person name="Fujita M.K."/>
            <person name="Greenwold M.J."/>
            <person name="Hoffmann F.G."/>
            <person name="Howard J.M."/>
            <person name="Iguchi T."/>
            <person name="Janes D.E."/>
            <person name="Khan S.Y."/>
            <person name="Kohno S."/>
            <person name="de Koning A.J."/>
            <person name="Lance S.L."/>
            <person name="McCarthy F.M."/>
            <person name="McCormack J.E."/>
            <person name="Merchant M.E."/>
            <person name="Peterson D.G."/>
            <person name="Pollock D.D."/>
            <person name="Pourmand N."/>
            <person name="Raney B.J."/>
            <person name="Roessler K.A."/>
            <person name="Sanford J.R."/>
            <person name="Sawyer R.H."/>
            <person name="Schmidt C.J."/>
            <person name="Triplett E.W."/>
            <person name="Tuberville T.D."/>
            <person name="Venegas-Anaya M."/>
            <person name="Howard J.T."/>
            <person name="Jarvis E.D."/>
            <person name="Guillette L.J.Jr."/>
            <person name="Glenn T.C."/>
            <person name="Green R.E."/>
            <person name="Ray D.A."/>
        </authorList>
    </citation>
    <scope>NUCLEOTIDE SEQUENCE [LARGE SCALE GENOMIC DNA]</scope>
    <source>
        <strain evidence="1">KSC_2009_1</strain>
    </source>
</reference>
<evidence type="ECO:0000313" key="1">
    <source>
        <dbReference type="EMBL" id="KYO38757.1"/>
    </source>
</evidence>